<organism evidence="2">
    <name type="scientific">marine sediment metagenome</name>
    <dbReference type="NCBI Taxonomy" id="412755"/>
    <lineage>
        <taxon>unclassified sequences</taxon>
        <taxon>metagenomes</taxon>
        <taxon>ecological metagenomes</taxon>
    </lineage>
</organism>
<dbReference type="EMBL" id="BART01041609">
    <property type="protein sequence ID" value="GAH27426.1"/>
    <property type="molecule type" value="Genomic_DNA"/>
</dbReference>
<evidence type="ECO:0000256" key="1">
    <source>
        <dbReference type="SAM" id="MobiDB-lite"/>
    </source>
</evidence>
<proteinExistence type="predicted"/>
<protein>
    <submittedName>
        <fullName evidence="2">Uncharacterized protein</fullName>
    </submittedName>
</protein>
<reference evidence="2" key="1">
    <citation type="journal article" date="2014" name="Front. Microbiol.">
        <title>High frequency of phylogenetically diverse reductive dehalogenase-homologous genes in deep subseafloor sedimentary metagenomes.</title>
        <authorList>
            <person name="Kawai M."/>
            <person name="Futagami T."/>
            <person name="Toyoda A."/>
            <person name="Takaki Y."/>
            <person name="Nishi S."/>
            <person name="Hori S."/>
            <person name="Arai W."/>
            <person name="Tsubouchi T."/>
            <person name="Morono Y."/>
            <person name="Uchiyama I."/>
            <person name="Ito T."/>
            <person name="Fujiyama A."/>
            <person name="Inagaki F."/>
            <person name="Takami H."/>
        </authorList>
    </citation>
    <scope>NUCLEOTIDE SEQUENCE</scope>
    <source>
        <strain evidence="2">Expedition CK06-06</strain>
    </source>
</reference>
<comment type="caution">
    <text evidence="2">The sequence shown here is derived from an EMBL/GenBank/DDBJ whole genome shotgun (WGS) entry which is preliminary data.</text>
</comment>
<accession>X1E2C2</accession>
<feature type="compositionally biased region" description="Polar residues" evidence="1">
    <location>
        <begin position="1"/>
        <end position="19"/>
    </location>
</feature>
<gene>
    <name evidence="2" type="ORF">S01H4_66828</name>
</gene>
<evidence type="ECO:0000313" key="2">
    <source>
        <dbReference type="EMBL" id="GAH27426.1"/>
    </source>
</evidence>
<dbReference type="AlphaFoldDB" id="X1E2C2"/>
<feature type="region of interest" description="Disordered" evidence="1">
    <location>
        <begin position="1"/>
        <end position="27"/>
    </location>
</feature>
<sequence>MFVNGSNVGIGTASPTSKLTIVGTGTDDTDIRLYDNDGT</sequence>
<feature type="non-terminal residue" evidence="2">
    <location>
        <position position="39"/>
    </location>
</feature>
<name>X1E2C2_9ZZZZ</name>